<organism evidence="1 2">
    <name type="scientific">Streptococcus parauberis</name>
    <dbReference type="NCBI Taxonomy" id="1348"/>
    <lineage>
        <taxon>Bacteria</taxon>
        <taxon>Bacillati</taxon>
        <taxon>Bacillota</taxon>
        <taxon>Bacilli</taxon>
        <taxon>Lactobacillales</taxon>
        <taxon>Streptococcaceae</taxon>
        <taxon>Streptococcus</taxon>
    </lineage>
</organism>
<proteinExistence type="predicted"/>
<name>A0A1S1ZQX1_9STRE</name>
<dbReference type="AlphaFoldDB" id="A0A1S1ZQX1"/>
<accession>A0A1S1ZQX1</accession>
<dbReference type="EMBL" id="NSGR01000008">
    <property type="protein sequence ID" value="PCH12402.1"/>
    <property type="molecule type" value="Genomic_DNA"/>
</dbReference>
<sequence length="114" mass="13211">MLSQEKLDQIVDQVADFAKTSIGSLVNGEVIEEKKLPEKIKDKVIYVKENVSPKKDKVVIEEEPRRKVMFNKNKNVEPVSQKNKFDMKDVFQLVILLVPVLRLSKKMLNGRKMK</sequence>
<comment type="caution">
    <text evidence="1">The sequence shown here is derived from an EMBL/GenBank/DDBJ whole genome shotgun (WGS) entry which is preliminary data.</text>
</comment>
<dbReference type="RefSeq" id="WP_071519384.1">
    <property type="nucleotide sequence ID" value="NZ_NSGR01000008.1"/>
</dbReference>
<protein>
    <submittedName>
        <fullName evidence="1">Uncharacterized protein</fullName>
    </submittedName>
</protein>
<gene>
    <name evidence="1" type="ORF">A9Y57_01117</name>
</gene>
<dbReference type="Proteomes" id="UP000217465">
    <property type="component" value="Unassembled WGS sequence"/>
</dbReference>
<dbReference type="OrthoDB" id="9982978at2"/>
<evidence type="ECO:0000313" key="1">
    <source>
        <dbReference type="EMBL" id="PCH12402.1"/>
    </source>
</evidence>
<reference evidence="1 2" key="1">
    <citation type="submission" date="2016-06" db="EMBL/GenBank/DDBJ databases">
        <authorList>
            <person name="Haines A.N."/>
            <person name="Council K.R."/>
        </authorList>
    </citation>
    <scope>NUCLEOTIDE SEQUENCE [LARGE SCALE GENOMIC DNA]</scope>
    <source>
        <strain evidence="1 2">SP158-29</strain>
    </source>
</reference>
<evidence type="ECO:0000313" key="2">
    <source>
        <dbReference type="Proteomes" id="UP000217465"/>
    </source>
</evidence>